<dbReference type="PANTHER" id="PTHR10039">
    <property type="entry name" value="AMELOGENIN"/>
    <property type="match status" value="1"/>
</dbReference>
<evidence type="ECO:0000256" key="2">
    <source>
        <dbReference type="PROSITE-ProRule" id="PRU00339"/>
    </source>
</evidence>
<dbReference type="Gene3D" id="3.40.50.300">
    <property type="entry name" value="P-loop containing nucleotide triphosphate hydrolases"/>
    <property type="match status" value="1"/>
</dbReference>
<evidence type="ECO:0000313" key="6">
    <source>
        <dbReference type="EMBL" id="KAK0674342.1"/>
    </source>
</evidence>
<keyword evidence="2" id="KW-0802">TPR repeat</keyword>
<feature type="compositionally biased region" description="Polar residues" evidence="3">
    <location>
        <begin position="918"/>
        <end position="930"/>
    </location>
</feature>
<dbReference type="InterPro" id="IPR019734">
    <property type="entry name" value="TPR_rpt"/>
</dbReference>
<feature type="domain" description="Nephrocystin 3-like N-terminal" evidence="5">
    <location>
        <begin position="312"/>
        <end position="478"/>
    </location>
</feature>
<protein>
    <recommendedName>
        <fullName evidence="8">Fungal STAND N-terminal Goodbye domain-containing protein</fullName>
    </recommendedName>
</protein>
<feature type="compositionally biased region" description="Basic and acidic residues" evidence="3">
    <location>
        <begin position="1605"/>
        <end position="1654"/>
    </location>
</feature>
<feature type="region of interest" description="Disordered" evidence="3">
    <location>
        <begin position="918"/>
        <end position="945"/>
    </location>
</feature>
<dbReference type="SUPFAM" id="SSF48452">
    <property type="entry name" value="TPR-like"/>
    <property type="match status" value="1"/>
</dbReference>
<evidence type="ECO:0000256" key="1">
    <source>
        <dbReference type="ARBA" id="ARBA00022737"/>
    </source>
</evidence>
<reference evidence="6" key="1">
    <citation type="submission" date="2023-06" db="EMBL/GenBank/DDBJ databases">
        <title>Genome-scale phylogeny and comparative genomics of the fungal order Sordariales.</title>
        <authorList>
            <consortium name="Lawrence Berkeley National Laboratory"/>
            <person name="Hensen N."/>
            <person name="Bonometti L."/>
            <person name="Westerberg I."/>
            <person name="Brannstrom I.O."/>
            <person name="Guillou S."/>
            <person name="Cros-Aarteil S."/>
            <person name="Calhoun S."/>
            <person name="Haridas S."/>
            <person name="Kuo A."/>
            <person name="Mondo S."/>
            <person name="Pangilinan J."/>
            <person name="Riley R."/>
            <person name="Labutti K."/>
            <person name="Andreopoulos B."/>
            <person name="Lipzen A."/>
            <person name="Chen C."/>
            <person name="Yanf M."/>
            <person name="Daum C."/>
            <person name="Ng V."/>
            <person name="Clum A."/>
            <person name="Steindorff A."/>
            <person name="Ohm R."/>
            <person name="Martin F."/>
            <person name="Silar P."/>
            <person name="Natvig D."/>
            <person name="Lalanne C."/>
            <person name="Gautier V."/>
            <person name="Ament-Velasquez S.L."/>
            <person name="Kruys A."/>
            <person name="Hutchinson M.I."/>
            <person name="Powell A.J."/>
            <person name="Barry K."/>
            <person name="Miller A.N."/>
            <person name="Grigoriev I.V."/>
            <person name="Debuchy R."/>
            <person name="Gladieux P."/>
            <person name="Thoren M.H."/>
            <person name="Johannesson H."/>
        </authorList>
    </citation>
    <scope>NUCLEOTIDE SEQUENCE</scope>
    <source>
        <strain evidence="6">CBS 307.81</strain>
    </source>
</reference>
<evidence type="ECO:0000259" key="4">
    <source>
        <dbReference type="Pfam" id="PF17109"/>
    </source>
</evidence>
<feature type="domain" description="Fungal STAND N-terminal Goodbye" evidence="4">
    <location>
        <begin position="23"/>
        <end position="141"/>
    </location>
</feature>
<proteinExistence type="predicted"/>
<dbReference type="Pfam" id="PF17109">
    <property type="entry name" value="Goodbye"/>
    <property type="match status" value="1"/>
</dbReference>
<feature type="compositionally biased region" description="Pro residues" evidence="3">
    <location>
        <begin position="934"/>
        <end position="944"/>
    </location>
</feature>
<keyword evidence="7" id="KW-1185">Reference proteome</keyword>
<sequence length="1695" mass="189641">MEKPVPVVKVEAVQPKSKVDEMWQEALVTFKSLTGKNLQDVAPASPEELRKIIEARAKEQDSEDYKNRSKARERGLRILACINKFGEAAVQGVSTVFGGADICFKGLSLLLELPKKMKEFHEVVDKIFIRIAPVLLGFKVYAKGEQIQAMDDDLIISIHKVMIALVTICATALNIEHARKWERFKNFTKRALCDDTELDEELEKFQMLVEGQQHVQGAVTLVEVLDVKATVVANLKATNENLKVTNEINSDTKGIKSMLQRKEAESAKTTQVNKIKAALGFANATGKDGDKDGDTDNSKTALDDYLKKRIDGTGSWFKGVEAYTSWAKMDTSASGGSSLLFLTGPSGSGKSFSVASMVNDLKEQSSTSAVTAQTHRYLTTFYFFPSRSETNPVEVALKWIAVQLAEADEAYRKSMDDIEYLNPLRYARPLKLWNALKLGAPMSRTTHFIVFDGLDNLPAESLQQLLEIIGNIANTTPAPTNQHSVRILASGQPEIFDTIRKTESLLWREIKVDGTIMEPEFRPFIRQKLNAPGMLPGRDLKSKRDDVENKIIQSDSNFKTIQGALTVVEACITSGKTDEELYKALEETTKDADILMRQRVEKLEAELDMRQIGWVNELLIWILFAERPFDLADLEAAFLARGKTVPIQGLENFITTRLKRLITMGPNRRPQVEDGVAKVVTKPREVSQTGSESKTISLSIEIKNADVSTVQRFLWDLTKFGALDNFAFQPDDTGAQTVQSRGTIRVNQTDASLAIVNSFFKFLEEESYGDSRMIATSLVEDLPKHLRKLRTTEGEDAINDDERGAIGKRLYGLLEYPDEVFKNQWNILQVTSHFLCRNNLEEYWEWIRHDATANALQGKPKADLNKLRNDPDWTAKLLKPVKEFVANLWLRNRGEDVYWIVNWVIEFVSQEKVDQSKTATPVAESSESQVPATPATPPPPPPPQVGIAEAAKWCMELLGLKDNDLDSLWFERLADTYSQRDERAEAISAYRKALELYKGDPTWELLTGLCRNLYETGPTNLEEARSLHDRAMTLYKDSEVSLYEKVAHLRTIARSKAFRGAPGKALEFFKEAHELAPDDGDVAFDLIRQLNAVGQEVEAQVIFAKIAESKKVAEPSATEATDEAVDEDAEVPSRLSGVIEAAASHEFWKRTDLAFWRLVSMATATNHMDTFMRDLEASYQQAVTLETNWTQSMLLMYKGIAHFASHHTGFGNLETAVASCEQARQFARDTTDTYKWWVEQIFEKATTLFDRYHFNQASGKGRLADTTVQDVGLHIRALESSASAFEKYCTGLGGAKAYLAAYYTLQKDFEAARGVFSSDMVRISNMLSDGDSSNDSDGLIQLKAILLFTGDIANAVVGFRLLPPHLGKIGVKHFKALMAELFCPEGKPAEGSIAAEILTWADEEYSKTEEPLAKFEEKVDKILEKHATRKAVVTDVTDGGDAALLAKDNSAEKQDKVVIVSSSSEAGDGDATAIKALQALRRKLNFNLERTCDSCWWDDITDRAWDFDRETYACKYCWVDLCEPCLDKIKKADKGRFHPVCSPDHEWIRLPKWTVGHWMDTFRNVVRVPRIIGGEIVDDNGGEVVPVAEWFKGVFGRWGIEHDKDWDINDKEPEEEEKKKEEEGEKKEGEKGEGEKKDDEAEPNGERTDGEKVNGEGTNGTKVTVELVAVEKATVEKVTVTEVTGENGSQAVVST</sequence>
<gene>
    <name evidence="6" type="ORF">QBC41DRAFT_239960</name>
</gene>
<keyword evidence="1" id="KW-0677">Repeat</keyword>
<dbReference type="SUPFAM" id="SSF52540">
    <property type="entry name" value="P-loop containing nucleoside triphosphate hydrolases"/>
    <property type="match status" value="1"/>
</dbReference>
<evidence type="ECO:0000313" key="7">
    <source>
        <dbReference type="Proteomes" id="UP001174997"/>
    </source>
</evidence>
<evidence type="ECO:0000256" key="3">
    <source>
        <dbReference type="SAM" id="MobiDB-lite"/>
    </source>
</evidence>
<dbReference type="InterPro" id="IPR027417">
    <property type="entry name" value="P-loop_NTPase"/>
</dbReference>
<comment type="caution">
    <text evidence="6">The sequence shown here is derived from an EMBL/GenBank/DDBJ whole genome shotgun (WGS) entry which is preliminary data.</text>
</comment>
<dbReference type="InterPro" id="IPR011990">
    <property type="entry name" value="TPR-like_helical_dom_sf"/>
</dbReference>
<evidence type="ECO:0008006" key="8">
    <source>
        <dbReference type="Google" id="ProtNLM"/>
    </source>
</evidence>
<feature type="repeat" description="TPR" evidence="2">
    <location>
        <begin position="967"/>
        <end position="1000"/>
    </location>
</feature>
<dbReference type="EMBL" id="JAULSY010000002">
    <property type="protein sequence ID" value="KAK0674342.1"/>
    <property type="molecule type" value="Genomic_DNA"/>
</dbReference>
<organism evidence="6 7">
    <name type="scientific">Cercophora samala</name>
    <dbReference type="NCBI Taxonomy" id="330535"/>
    <lineage>
        <taxon>Eukaryota</taxon>
        <taxon>Fungi</taxon>
        <taxon>Dikarya</taxon>
        <taxon>Ascomycota</taxon>
        <taxon>Pezizomycotina</taxon>
        <taxon>Sordariomycetes</taxon>
        <taxon>Sordariomycetidae</taxon>
        <taxon>Sordariales</taxon>
        <taxon>Lasiosphaeriaceae</taxon>
        <taxon>Cercophora</taxon>
    </lineage>
</organism>
<feature type="region of interest" description="Disordered" evidence="3">
    <location>
        <begin position="1605"/>
        <end position="1662"/>
    </location>
</feature>
<name>A0AA39ZNV5_9PEZI</name>
<dbReference type="PANTHER" id="PTHR10039:SF17">
    <property type="entry name" value="FUNGAL STAND N-TERMINAL GOODBYE DOMAIN-CONTAINING PROTEIN-RELATED"/>
    <property type="match status" value="1"/>
</dbReference>
<dbReference type="Proteomes" id="UP001174997">
    <property type="component" value="Unassembled WGS sequence"/>
</dbReference>
<dbReference type="InterPro" id="IPR031350">
    <property type="entry name" value="Goodbye_dom"/>
</dbReference>
<dbReference type="InterPro" id="IPR056884">
    <property type="entry name" value="NPHP3-like_N"/>
</dbReference>
<accession>A0AA39ZNV5</accession>
<dbReference type="PROSITE" id="PS50005">
    <property type="entry name" value="TPR"/>
    <property type="match status" value="1"/>
</dbReference>
<dbReference type="Gene3D" id="1.25.40.10">
    <property type="entry name" value="Tetratricopeptide repeat domain"/>
    <property type="match status" value="1"/>
</dbReference>
<evidence type="ECO:0000259" key="5">
    <source>
        <dbReference type="Pfam" id="PF24883"/>
    </source>
</evidence>
<dbReference type="SMART" id="SM00028">
    <property type="entry name" value="TPR"/>
    <property type="match status" value="3"/>
</dbReference>
<dbReference type="Pfam" id="PF24883">
    <property type="entry name" value="NPHP3_N"/>
    <property type="match status" value="1"/>
</dbReference>